<proteinExistence type="predicted"/>
<dbReference type="EMBL" id="LDRB01000032">
    <property type="protein sequence ID" value="KTR40380.1"/>
    <property type="molecule type" value="Genomic_DNA"/>
</dbReference>
<comment type="caution">
    <text evidence="1">The sequence shown here is derived from an EMBL/GenBank/DDBJ whole genome shotgun (WGS) entry which is preliminary data.</text>
</comment>
<evidence type="ECO:0008006" key="3">
    <source>
        <dbReference type="Google" id="ProtNLM"/>
    </source>
</evidence>
<name>A0ABR5S7V0_9MICO</name>
<gene>
    <name evidence="1" type="ORF">NS263_07915</name>
</gene>
<reference evidence="1 2" key="1">
    <citation type="journal article" date="2016" name="Front. Microbiol.">
        <title>Genomic Resource of Rice Seed Associated Bacteria.</title>
        <authorList>
            <person name="Midha S."/>
            <person name="Bansal K."/>
            <person name="Sharma S."/>
            <person name="Kumar N."/>
            <person name="Patil P.P."/>
            <person name="Chaudhry V."/>
            <person name="Patil P.B."/>
        </authorList>
    </citation>
    <scope>NUCLEOTIDE SEQUENCE [LARGE SCALE GENOMIC DNA]</scope>
    <source>
        <strain evidence="1 2">NS263</strain>
    </source>
</reference>
<dbReference type="Proteomes" id="UP000078335">
    <property type="component" value="Unassembled WGS sequence"/>
</dbReference>
<protein>
    <recommendedName>
        <fullName evidence="3">Restriction endonuclease type IV Mrr domain-containing protein</fullName>
    </recommendedName>
</protein>
<evidence type="ECO:0000313" key="2">
    <source>
        <dbReference type="Proteomes" id="UP000078335"/>
    </source>
</evidence>
<keyword evidence="2" id="KW-1185">Reference proteome</keyword>
<organism evidence="1 2">
    <name type="scientific">Curtobacterium oceanosedimentum</name>
    <dbReference type="NCBI Taxonomy" id="465820"/>
    <lineage>
        <taxon>Bacteria</taxon>
        <taxon>Bacillati</taxon>
        <taxon>Actinomycetota</taxon>
        <taxon>Actinomycetes</taxon>
        <taxon>Micrococcales</taxon>
        <taxon>Microbacteriaceae</taxon>
        <taxon>Curtobacterium</taxon>
    </lineage>
</organism>
<accession>A0ABR5S7V0</accession>
<sequence length="579" mass="63983">MERITMSSDYKRVERVEWGRLDETEFNRLVDLLITTHYQRLGFDARAVDGRGGDGGIDIDVREKETGKLVHIFQVKYFPEGFPTAHKSRRTQIKRSFKAAEQHEPPEWSLVMPSKGTIPERKFVTGLQSKKIPRTHMVGTVELDQMMAHNPDINEWAVRSERDRALALVGRPDVLPKTDEQFGDALGDLLNRANKFSPYWGRRIGVFDGHPVAELVAKRDDAAEKEPLGLTINTAFGPTTKDVERQWRDVVGYGRNRRVTLPASVVKSIVKHGPEEWFAGELGPSEVVVVPEAREHESVPVHVVLHDADGNEIARLDGDTVSQGAGVMGGVVELDLGGGLHQAWFVDKAGETGKTEQTFSVAGVPAREVARALRFTEAIKDAADMTLVIAGHEIPAAITDPSVPELPVNVTEYVDDLAVIERLADVKIPVPKHLPTTTGRIWARVIRMLLEGKRPAAPTRRMEVNWRSVDGVPLGDPFGTGAALYVPADPAQTVGLEVEGRSVPVPSFSMAHPNVVVDSVRQEGDLEKLTMRINDGTPFRLFCSDELPEDDLSMYEPPDPWGITGIPEAIDVYADQKKS</sequence>
<dbReference type="RefSeq" id="WP_058728734.1">
    <property type="nucleotide sequence ID" value="NZ_LDRB01000032.1"/>
</dbReference>
<evidence type="ECO:0000313" key="1">
    <source>
        <dbReference type="EMBL" id="KTR40380.1"/>
    </source>
</evidence>